<evidence type="ECO:0000259" key="1">
    <source>
        <dbReference type="Pfam" id="PF00724"/>
    </source>
</evidence>
<dbReference type="Proteomes" id="UP000184253">
    <property type="component" value="Unassembled WGS sequence"/>
</dbReference>
<feature type="domain" description="NADH:flavin oxidoreductase/NADH oxidase N-terminal" evidence="1">
    <location>
        <begin position="4"/>
        <end position="258"/>
    </location>
</feature>
<dbReference type="EMBL" id="FRCE01000014">
    <property type="protein sequence ID" value="SHL83757.1"/>
    <property type="molecule type" value="Genomic_DNA"/>
</dbReference>
<dbReference type="AlphaFoldDB" id="A0ABD7M9U7"/>
<protein>
    <submittedName>
        <fullName evidence="2">N-ethylmaleimide reductase</fullName>
    </submittedName>
</protein>
<proteinExistence type="predicted"/>
<dbReference type="RefSeq" id="WP_073117273.1">
    <property type="nucleotide sequence ID" value="NZ_FRCE01000014.1"/>
</dbReference>
<evidence type="ECO:0000313" key="2">
    <source>
        <dbReference type="EMBL" id="SHL83757.1"/>
    </source>
</evidence>
<dbReference type="InterPro" id="IPR001155">
    <property type="entry name" value="OxRdtase_FMN_N"/>
</dbReference>
<sequence length="289" mass="31185">MDTVFDPTQFGDIPLGSRLVMSGMGRRRADAEGTPTETMTTYYSQRAAAGLIIAESTHPSWEGKNQPGSPHMITDADEQAWKEIVDAVHDNDGTIVLQLMHAGGNAHPSVNGDRTPLAPSDVIPTETIRVGAEMLPHARPQPLTEAGLREVIDDFAQAARRAVAAGFDGVEIHAGNGFLLHQFLSPHTNTRTDKYGGKPESRCRFPVAVIEGVVAAVGAARVGLRISPGASITALHEPDLLTQYGQLLSRPEIRALAYLHTTSTSAPEIIEQMRSLWPGRWIHNKLSPA</sequence>
<organism evidence="2 3">
    <name type="scientific">Micrococcus luteus</name>
    <name type="common">Micrococcus lysodeikticus</name>
    <dbReference type="NCBI Taxonomy" id="1270"/>
    <lineage>
        <taxon>Bacteria</taxon>
        <taxon>Bacillati</taxon>
        <taxon>Actinomycetota</taxon>
        <taxon>Actinomycetes</taxon>
        <taxon>Micrococcales</taxon>
        <taxon>Micrococcaceae</taxon>
        <taxon>Micrococcus</taxon>
    </lineage>
</organism>
<dbReference type="InterPro" id="IPR013785">
    <property type="entry name" value="Aldolase_TIM"/>
</dbReference>
<dbReference type="InterPro" id="IPR045247">
    <property type="entry name" value="Oye-like"/>
</dbReference>
<accession>A0ABD7M9U7</accession>
<reference evidence="2 3" key="1">
    <citation type="submission" date="2016-11" db="EMBL/GenBank/DDBJ databases">
        <authorList>
            <person name="Varghese N."/>
            <person name="Submissions S."/>
        </authorList>
    </citation>
    <scope>NUCLEOTIDE SEQUENCE [LARGE SCALE GENOMIC DNA]</scope>
    <source>
        <strain evidence="2 3">VTM4R57</strain>
    </source>
</reference>
<evidence type="ECO:0000313" key="3">
    <source>
        <dbReference type="Proteomes" id="UP000184253"/>
    </source>
</evidence>
<name>A0ABD7M9U7_MICLU</name>
<dbReference type="Pfam" id="PF00724">
    <property type="entry name" value="Oxidored_FMN"/>
    <property type="match status" value="1"/>
</dbReference>
<dbReference type="PANTHER" id="PTHR22893:SF91">
    <property type="entry name" value="NADPH DEHYDROGENASE 2-RELATED"/>
    <property type="match status" value="1"/>
</dbReference>
<dbReference type="Gene3D" id="3.20.20.70">
    <property type="entry name" value="Aldolase class I"/>
    <property type="match status" value="1"/>
</dbReference>
<gene>
    <name evidence="2" type="ORF">SAMN04487849_1142</name>
</gene>
<dbReference type="SUPFAM" id="SSF51395">
    <property type="entry name" value="FMN-linked oxidoreductases"/>
    <property type="match status" value="1"/>
</dbReference>
<dbReference type="PANTHER" id="PTHR22893">
    <property type="entry name" value="NADH OXIDOREDUCTASE-RELATED"/>
    <property type="match status" value="1"/>
</dbReference>
<comment type="caution">
    <text evidence="2">The sequence shown here is derived from an EMBL/GenBank/DDBJ whole genome shotgun (WGS) entry which is preliminary data.</text>
</comment>